<gene>
    <name evidence="2" type="ORF">CA85_40630</name>
</gene>
<organism evidence="2 3">
    <name type="scientific">Allorhodopirellula solitaria</name>
    <dbReference type="NCBI Taxonomy" id="2527987"/>
    <lineage>
        <taxon>Bacteria</taxon>
        <taxon>Pseudomonadati</taxon>
        <taxon>Planctomycetota</taxon>
        <taxon>Planctomycetia</taxon>
        <taxon>Pirellulales</taxon>
        <taxon>Pirellulaceae</taxon>
        <taxon>Allorhodopirellula</taxon>
    </lineage>
</organism>
<accession>A0A5C5X152</accession>
<comment type="caution">
    <text evidence="2">The sequence shown here is derived from an EMBL/GenBank/DDBJ whole genome shotgun (WGS) entry which is preliminary data.</text>
</comment>
<sequence length="158" mass="17603">MVGGVFDSEEGTVQPGSAPWYTDHLNRALPPLATSADRTRMFGTWTFIIPVGGCAHFSRFPAFQKPSLLRGQTALTTLENTFKNFSHPKPPFRQPIFTPNGSSSYRTLHLPLLHQRLPLPALVATPSTPVSHLRYHTSLPYIPIPLQYPGLLHGNKHR</sequence>
<evidence type="ECO:0000313" key="3">
    <source>
        <dbReference type="Proteomes" id="UP000318053"/>
    </source>
</evidence>
<reference evidence="2 3" key="1">
    <citation type="submission" date="2019-02" db="EMBL/GenBank/DDBJ databases">
        <title>Deep-cultivation of Planctomycetes and their phenomic and genomic characterization uncovers novel biology.</title>
        <authorList>
            <person name="Wiegand S."/>
            <person name="Jogler M."/>
            <person name="Boedeker C."/>
            <person name="Pinto D."/>
            <person name="Vollmers J."/>
            <person name="Rivas-Marin E."/>
            <person name="Kohn T."/>
            <person name="Peeters S.H."/>
            <person name="Heuer A."/>
            <person name="Rast P."/>
            <person name="Oberbeckmann S."/>
            <person name="Bunk B."/>
            <person name="Jeske O."/>
            <person name="Meyerdierks A."/>
            <person name="Storesund J.E."/>
            <person name="Kallscheuer N."/>
            <person name="Luecker S."/>
            <person name="Lage O.M."/>
            <person name="Pohl T."/>
            <person name="Merkel B.J."/>
            <person name="Hornburger P."/>
            <person name="Mueller R.-W."/>
            <person name="Bruemmer F."/>
            <person name="Labrenz M."/>
            <person name="Spormann A.M."/>
            <person name="Op Den Camp H."/>
            <person name="Overmann J."/>
            <person name="Amann R."/>
            <person name="Jetten M.S.M."/>
            <person name="Mascher T."/>
            <person name="Medema M.H."/>
            <person name="Devos D.P."/>
            <person name="Kaster A.-K."/>
            <person name="Ovreas L."/>
            <person name="Rohde M."/>
            <person name="Galperin M.Y."/>
            <person name="Jogler C."/>
        </authorList>
    </citation>
    <scope>NUCLEOTIDE SEQUENCE [LARGE SCALE GENOMIC DNA]</scope>
    <source>
        <strain evidence="2 3">CA85</strain>
    </source>
</reference>
<name>A0A5C5X152_9BACT</name>
<dbReference type="AlphaFoldDB" id="A0A5C5X152"/>
<feature type="region of interest" description="Disordered" evidence="1">
    <location>
        <begin position="1"/>
        <end position="20"/>
    </location>
</feature>
<dbReference type="EMBL" id="SJPK01000012">
    <property type="protein sequence ID" value="TWT56530.1"/>
    <property type="molecule type" value="Genomic_DNA"/>
</dbReference>
<dbReference type="Proteomes" id="UP000318053">
    <property type="component" value="Unassembled WGS sequence"/>
</dbReference>
<protein>
    <submittedName>
        <fullName evidence="2">Uncharacterized protein</fullName>
    </submittedName>
</protein>
<keyword evidence="3" id="KW-1185">Reference proteome</keyword>
<proteinExistence type="predicted"/>
<evidence type="ECO:0000313" key="2">
    <source>
        <dbReference type="EMBL" id="TWT56530.1"/>
    </source>
</evidence>
<evidence type="ECO:0000256" key="1">
    <source>
        <dbReference type="SAM" id="MobiDB-lite"/>
    </source>
</evidence>